<organism evidence="2 3">
    <name type="scientific">Triticum urartu</name>
    <name type="common">Red wild einkorn</name>
    <name type="synonym">Crithodium urartu</name>
    <dbReference type="NCBI Taxonomy" id="4572"/>
    <lineage>
        <taxon>Eukaryota</taxon>
        <taxon>Viridiplantae</taxon>
        <taxon>Streptophyta</taxon>
        <taxon>Embryophyta</taxon>
        <taxon>Tracheophyta</taxon>
        <taxon>Spermatophyta</taxon>
        <taxon>Magnoliopsida</taxon>
        <taxon>Liliopsida</taxon>
        <taxon>Poales</taxon>
        <taxon>Poaceae</taxon>
        <taxon>BOP clade</taxon>
        <taxon>Pooideae</taxon>
        <taxon>Triticodae</taxon>
        <taxon>Triticeae</taxon>
        <taxon>Triticinae</taxon>
        <taxon>Triticum</taxon>
    </lineage>
</organism>
<evidence type="ECO:0000313" key="3">
    <source>
        <dbReference type="Proteomes" id="UP000015106"/>
    </source>
</evidence>
<reference evidence="3" key="1">
    <citation type="journal article" date="2013" name="Nature">
        <title>Draft genome of the wheat A-genome progenitor Triticum urartu.</title>
        <authorList>
            <person name="Ling H.Q."/>
            <person name="Zhao S."/>
            <person name="Liu D."/>
            <person name="Wang J."/>
            <person name="Sun H."/>
            <person name="Zhang C."/>
            <person name="Fan H."/>
            <person name="Li D."/>
            <person name="Dong L."/>
            <person name="Tao Y."/>
            <person name="Gao C."/>
            <person name="Wu H."/>
            <person name="Li Y."/>
            <person name="Cui Y."/>
            <person name="Guo X."/>
            <person name="Zheng S."/>
            <person name="Wang B."/>
            <person name="Yu K."/>
            <person name="Liang Q."/>
            <person name="Yang W."/>
            <person name="Lou X."/>
            <person name="Chen J."/>
            <person name="Feng M."/>
            <person name="Jian J."/>
            <person name="Zhang X."/>
            <person name="Luo G."/>
            <person name="Jiang Y."/>
            <person name="Liu J."/>
            <person name="Wang Z."/>
            <person name="Sha Y."/>
            <person name="Zhang B."/>
            <person name="Wu H."/>
            <person name="Tang D."/>
            <person name="Shen Q."/>
            <person name="Xue P."/>
            <person name="Zou S."/>
            <person name="Wang X."/>
            <person name="Liu X."/>
            <person name="Wang F."/>
            <person name="Yang Y."/>
            <person name="An X."/>
            <person name="Dong Z."/>
            <person name="Zhang K."/>
            <person name="Zhang X."/>
            <person name="Luo M.C."/>
            <person name="Dvorak J."/>
            <person name="Tong Y."/>
            <person name="Wang J."/>
            <person name="Yang H."/>
            <person name="Li Z."/>
            <person name="Wang D."/>
            <person name="Zhang A."/>
            <person name="Wang J."/>
        </authorList>
    </citation>
    <scope>NUCLEOTIDE SEQUENCE</scope>
    <source>
        <strain evidence="3">cv. G1812</strain>
    </source>
</reference>
<evidence type="ECO:0000313" key="2">
    <source>
        <dbReference type="EnsemblPlants" id="TuG1812G0700001653.01.T01.cds417592"/>
    </source>
</evidence>
<reference evidence="2" key="2">
    <citation type="submission" date="2018-03" db="EMBL/GenBank/DDBJ databases">
        <title>The Triticum urartu genome reveals the dynamic nature of wheat genome evolution.</title>
        <authorList>
            <person name="Ling H."/>
            <person name="Ma B."/>
            <person name="Shi X."/>
            <person name="Liu H."/>
            <person name="Dong L."/>
            <person name="Sun H."/>
            <person name="Cao Y."/>
            <person name="Gao Q."/>
            <person name="Zheng S."/>
            <person name="Li Y."/>
            <person name="Yu Y."/>
            <person name="Du H."/>
            <person name="Qi M."/>
            <person name="Li Y."/>
            <person name="Yu H."/>
            <person name="Cui Y."/>
            <person name="Wang N."/>
            <person name="Chen C."/>
            <person name="Wu H."/>
            <person name="Zhao Y."/>
            <person name="Zhang J."/>
            <person name="Li Y."/>
            <person name="Zhou W."/>
            <person name="Zhang B."/>
            <person name="Hu W."/>
            <person name="Eijk M."/>
            <person name="Tang J."/>
            <person name="Witsenboer H."/>
            <person name="Zhao S."/>
            <person name="Li Z."/>
            <person name="Zhang A."/>
            <person name="Wang D."/>
            <person name="Liang C."/>
        </authorList>
    </citation>
    <scope>NUCLEOTIDE SEQUENCE [LARGE SCALE GENOMIC DNA]</scope>
    <source>
        <strain evidence="2">cv. G1812</strain>
    </source>
</reference>
<protein>
    <submittedName>
        <fullName evidence="2">Uncharacterized protein</fullName>
    </submittedName>
</protein>
<name>A0A8R7QXL5_TRIUA</name>
<accession>A0A8R7QXL5</accession>
<feature type="region of interest" description="Disordered" evidence="1">
    <location>
        <begin position="1"/>
        <end position="27"/>
    </location>
</feature>
<keyword evidence="3" id="KW-1185">Reference proteome</keyword>
<dbReference type="Gramene" id="TuG1812G0700001653.01.T01">
    <property type="protein sequence ID" value="TuG1812G0700001653.01.T01.cds417592"/>
    <property type="gene ID" value="TuG1812G0700001653.01"/>
</dbReference>
<sequence>MVFASRVSNKSGEIQQEKGNLTNPFRN</sequence>
<reference evidence="2" key="3">
    <citation type="submission" date="2022-06" db="UniProtKB">
        <authorList>
            <consortium name="EnsemblPlants"/>
        </authorList>
    </citation>
    <scope>IDENTIFICATION</scope>
</reference>
<dbReference type="Proteomes" id="UP000015106">
    <property type="component" value="Chromosome 7"/>
</dbReference>
<dbReference type="EnsemblPlants" id="TuG1812G0700001653.01.T01">
    <property type="protein sequence ID" value="TuG1812G0700001653.01.T01.cds417592"/>
    <property type="gene ID" value="TuG1812G0700001653.01"/>
</dbReference>
<proteinExistence type="predicted"/>
<dbReference type="AlphaFoldDB" id="A0A8R7QXL5"/>
<evidence type="ECO:0000256" key="1">
    <source>
        <dbReference type="SAM" id="MobiDB-lite"/>
    </source>
</evidence>